<accession>A0A7H9HNJ3</accession>
<dbReference type="EMBL" id="CP059268">
    <property type="protein sequence ID" value="QLQ78870.1"/>
    <property type="molecule type" value="Genomic_DNA"/>
</dbReference>
<dbReference type="Proteomes" id="UP000510647">
    <property type="component" value="Chromosome 2"/>
</dbReference>
<proteinExistence type="predicted"/>
<sequence>MLVPNGLVKYSTKDGQTRSYKNLMSHIWFFYTLSGSVDVVKSHPSLEEALRGSLRLEIRDDSDLPWRAQFIQDLNESSNVFILLNDDGLCIPTILAYSGESAAIGTFNEWVKSSLGLIVTPIVLDTITMLQVADALTERGNMYDTRLFFEFVTETKNLTKMEMEIDKSSLRALSHSSEGSYSDGLVSFLYNETGMRLERLPLSSISMSGNAKIGKNQITTMEADLQDDLLRVLLKSNQYQIS</sequence>
<gene>
    <name evidence="1" type="ORF">HG537_0B02180</name>
</gene>
<evidence type="ECO:0000313" key="2">
    <source>
        <dbReference type="Proteomes" id="UP000510647"/>
    </source>
</evidence>
<dbReference type="OrthoDB" id="4035536at2759"/>
<dbReference type="AlphaFoldDB" id="A0A7H9HNJ3"/>
<keyword evidence="2" id="KW-1185">Reference proteome</keyword>
<organism evidence="1 2">
    <name type="scientific">Torulaspora globosa</name>
    <dbReference type="NCBI Taxonomy" id="48254"/>
    <lineage>
        <taxon>Eukaryota</taxon>
        <taxon>Fungi</taxon>
        <taxon>Dikarya</taxon>
        <taxon>Ascomycota</taxon>
        <taxon>Saccharomycotina</taxon>
        <taxon>Saccharomycetes</taxon>
        <taxon>Saccharomycetales</taxon>
        <taxon>Saccharomycetaceae</taxon>
        <taxon>Torulaspora</taxon>
    </lineage>
</organism>
<evidence type="ECO:0000313" key="1">
    <source>
        <dbReference type="EMBL" id="QLQ78870.1"/>
    </source>
</evidence>
<name>A0A7H9HNJ3_9SACH</name>
<reference evidence="1 2" key="1">
    <citation type="submission" date="2020-06" db="EMBL/GenBank/DDBJ databases">
        <title>The yeast mating-type switching endonuclease HO is a domesticated member of an unorthodox homing genetic element family.</title>
        <authorList>
            <person name="Coughlan A.Y."/>
            <person name="Lombardi L."/>
            <person name="Braun-Galleani S."/>
            <person name="Martos A.R."/>
            <person name="Galeote V."/>
            <person name="Bigey F."/>
            <person name="Dequin S."/>
            <person name="Byrne K.P."/>
            <person name="Wolfe K.H."/>
        </authorList>
    </citation>
    <scope>NUCLEOTIDE SEQUENCE [LARGE SCALE GENOMIC DNA]</scope>
    <source>
        <strain evidence="1 2">CBS2947</strain>
    </source>
</reference>
<protein>
    <submittedName>
        <fullName evidence="1">Uncharacterized protein</fullName>
    </submittedName>
</protein>